<evidence type="ECO:0000313" key="5">
    <source>
        <dbReference type="Proteomes" id="UP000236161"/>
    </source>
</evidence>
<dbReference type="InterPro" id="IPR027923">
    <property type="entry name" value="Hydrophob_seed_dom"/>
</dbReference>
<dbReference type="CDD" id="cd01958">
    <property type="entry name" value="HPS_like"/>
    <property type="match status" value="1"/>
</dbReference>
<dbReference type="InterPro" id="IPR036312">
    <property type="entry name" value="Bifun_inhib/LTP/seed_sf"/>
</dbReference>
<feature type="compositionally biased region" description="Pro residues" evidence="1">
    <location>
        <begin position="27"/>
        <end position="98"/>
    </location>
</feature>
<organism evidence="4 5">
    <name type="scientific">Apostasia shenzhenica</name>
    <dbReference type="NCBI Taxonomy" id="1088818"/>
    <lineage>
        <taxon>Eukaryota</taxon>
        <taxon>Viridiplantae</taxon>
        <taxon>Streptophyta</taxon>
        <taxon>Embryophyta</taxon>
        <taxon>Tracheophyta</taxon>
        <taxon>Spermatophyta</taxon>
        <taxon>Magnoliopsida</taxon>
        <taxon>Liliopsida</taxon>
        <taxon>Asparagales</taxon>
        <taxon>Orchidaceae</taxon>
        <taxon>Apostasioideae</taxon>
        <taxon>Apostasia</taxon>
    </lineage>
</organism>
<keyword evidence="2" id="KW-0732">Signal</keyword>
<dbReference type="Pfam" id="PF14547">
    <property type="entry name" value="Hydrophob_seed"/>
    <property type="match status" value="1"/>
</dbReference>
<dbReference type="Gene3D" id="1.10.110.10">
    <property type="entry name" value="Plant lipid-transfer and hydrophobic proteins"/>
    <property type="match status" value="1"/>
</dbReference>
<dbReference type="STRING" id="1088818.A0A2H9ZTQ4"/>
<gene>
    <name evidence="4" type="primary">TPRP-F1</name>
    <name evidence="4" type="ORF">AXF42_Ash019655</name>
</gene>
<dbReference type="AlphaFoldDB" id="A0A2H9ZTQ4"/>
<evidence type="ECO:0000259" key="3">
    <source>
        <dbReference type="SMART" id="SM00499"/>
    </source>
</evidence>
<proteinExistence type="predicted"/>
<dbReference type="SMART" id="SM00499">
    <property type="entry name" value="AAI"/>
    <property type="match status" value="1"/>
</dbReference>
<evidence type="ECO:0000313" key="4">
    <source>
        <dbReference type="EMBL" id="PKA46672.1"/>
    </source>
</evidence>
<protein>
    <submittedName>
        <fullName evidence="4">36.4 kDa proline-rich protein</fullName>
    </submittedName>
</protein>
<feature type="signal peptide" evidence="2">
    <location>
        <begin position="1"/>
        <end position="23"/>
    </location>
</feature>
<evidence type="ECO:0000256" key="2">
    <source>
        <dbReference type="SAM" id="SignalP"/>
    </source>
</evidence>
<dbReference type="Proteomes" id="UP000236161">
    <property type="component" value="Unassembled WGS sequence"/>
</dbReference>
<dbReference type="EMBL" id="KZ454055">
    <property type="protein sequence ID" value="PKA46672.1"/>
    <property type="molecule type" value="Genomic_DNA"/>
</dbReference>
<dbReference type="OrthoDB" id="1935738at2759"/>
<dbReference type="InterPro" id="IPR016140">
    <property type="entry name" value="Bifunc_inhib/LTP/seed_store"/>
</dbReference>
<feature type="domain" description="Bifunctional inhibitor/plant lipid transfer protein/seed storage helical" evidence="3">
    <location>
        <begin position="103"/>
        <end position="185"/>
    </location>
</feature>
<dbReference type="PANTHER" id="PTHR31731">
    <property type="match status" value="1"/>
</dbReference>
<evidence type="ECO:0000256" key="1">
    <source>
        <dbReference type="SAM" id="MobiDB-lite"/>
    </source>
</evidence>
<feature type="chain" id="PRO_5014120720" evidence="2">
    <location>
        <begin position="24"/>
        <end position="188"/>
    </location>
</feature>
<sequence length="188" mass="19290">MATKLPLFTIFLLSSTLLLPSSACPQCPHPVPKPPPPPPPTVIPCPPPPPPPKRPPPPPPTNPPPPPPTYPPPPPPILPPPPPPPPQELPCPPPPPPAAQGKCPIDALKLDACVDVLGGLIQIGIGPSAGESCCPVVTGLVGVDAALCLCTAIKLKLLNINLLLPIALDVLVDSCGKHVPDDFQCPDS</sequence>
<dbReference type="SUPFAM" id="SSF47699">
    <property type="entry name" value="Bifunctional inhibitor/lipid-transfer protein/seed storage 2S albumin"/>
    <property type="match status" value="1"/>
</dbReference>
<name>A0A2H9ZTQ4_9ASPA</name>
<feature type="region of interest" description="Disordered" evidence="1">
    <location>
        <begin position="24"/>
        <end position="98"/>
    </location>
</feature>
<reference evidence="4 5" key="1">
    <citation type="journal article" date="2017" name="Nature">
        <title>The Apostasia genome and the evolution of orchids.</title>
        <authorList>
            <person name="Zhang G.Q."/>
            <person name="Liu K.W."/>
            <person name="Li Z."/>
            <person name="Lohaus R."/>
            <person name="Hsiao Y.Y."/>
            <person name="Niu S.C."/>
            <person name="Wang J.Y."/>
            <person name="Lin Y.C."/>
            <person name="Xu Q."/>
            <person name="Chen L.J."/>
            <person name="Yoshida K."/>
            <person name="Fujiwara S."/>
            <person name="Wang Z.W."/>
            <person name="Zhang Y.Q."/>
            <person name="Mitsuda N."/>
            <person name="Wang M."/>
            <person name="Liu G.H."/>
            <person name="Pecoraro L."/>
            <person name="Huang H.X."/>
            <person name="Xiao X.J."/>
            <person name="Lin M."/>
            <person name="Wu X.Y."/>
            <person name="Wu W.L."/>
            <person name="Chen Y.Y."/>
            <person name="Chang S.B."/>
            <person name="Sakamoto S."/>
            <person name="Ohme-Takagi M."/>
            <person name="Yagi M."/>
            <person name="Zeng S.J."/>
            <person name="Shen C.Y."/>
            <person name="Yeh C.M."/>
            <person name="Luo Y.B."/>
            <person name="Tsai W.C."/>
            <person name="Van de Peer Y."/>
            <person name="Liu Z.J."/>
        </authorList>
    </citation>
    <scope>NUCLEOTIDE SEQUENCE [LARGE SCALE GENOMIC DNA]</scope>
    <source>
        <strain evidence="5">cv. Shenzhen</strain>
        <tissue evidence="4">Stem</tissue>
    </source>
</reference>
<dbReference type="PRINTS" id="PR01217">
    <property type="entry name" value="PRICHEXTENSN"/>
</dbReference>
<keyword evidence="5" id="KW-1185">Reference proteome</keyword>
<accession>A0A2H9ZTQ4</accession>
<dbReference type="InterPro" id="IPR051636">
    <property type="entry name" value="Plant_LTP/defense-related"/>
</dbReference>